<dbReference type="AlphaFoldDB" id="A0A2T7FUQ3"/>
<gene>
    <name evidence="4" type="ORF">DC363_12870</name>
</gene>
<evidence type="ECO:0000259" key="3">
    <source>
        <dbReference type="Pfam" id="PF13193"/>
    </source>
</evidence>
<feature type="transmembrane region" description="Helical" evidence="1">
    <location>
        <begin position="65"/>
        <end position="84"/>
    </location>
</feature>
<dbReference type="SUPFAM" id="SSF56801">
    <property type="entry name" value="Acetyl-CoA synthetase-like"/>
    <property type="match status" value="1"/>
</dbReference>
<dbReference type="Proteomes" id="UP000244817">
    <property type="component" value="Unassembled WGS sequence"/>
</dbReference>
<keyword evidence="1" id="KW-0472">Membrane</keyword>
<reference evidence="4 5" key="1">
    <citation type="submission" date="2018-04" db="EMBL/GenBank/DDBJ databases">
        <title>Pelagivirga bohaiensis gen. nov., sp. nov., a bacterium isolated from the Bohai Sea.</title>
        <authorList>
            <person name="Ji X."/>
        </authorList>
    </citation>
    <scope>NUCLEOTIDE SEQUENCE [LARGE SCALE GENOMIC DNA]</scope>
    <source>
        <strain evidence="4 5">BH-SD16</strain>
    </source>
</reference>
<evidence type="ECO:0000313" key="4">
    <source>
        <dbReference type="EMBL" id="PVA05893.1"/>
    </source>
</evidence>
<name>A0A2T7FUQ3_9RHOB</name>
<proteinExistence type="predicted"/>
<dbReference type="Pfam" id="PF00501">
    <property type="entry name" value="AMP-binding"/>
    <property type="match status" value="1"/>
</dbReference>
<dbReference type="Pfam" id="PF13193">
    <property type="entry name" value="AMP-binding_C"/>
    <property type="match status" value="1"/>
</dbReference>
<keyword evidence="5" id="KW-1185">Reference proteome</keyword>
<feature type="domain" description="AMP-binding enzyme C-terminal" evidence="3">
    <location>
        <begin position="431"/>
        <end position="506"/>
    </location>
</feature>
<keyword evidence="4" id="KW-0436">Ligase</keyword>
<dbReference type="Gene3D" id="3.40.50.12780">
    <property type="entry name" value="N-terminal domain of ligase-like"/>
    <property type="match status" value="1"/>
</dbReference>
<dbReference type="Gene3D" id="3.30.300.30">
    <property type="match status" value="1"/>
</dbReference>
<dbReference type="OrthoDB" id="6187882at2"/>
<evidence type="ECO:0000313" key="5">
    <source>
        <dbReference type="Proteomes" id="UP000244817"/>
    </source>
</evidence>
<accession>A0A2T7FUQ3</accession>
<keyword evidence="1" id="KW-0812">Transmembrane</keyword>
<dbReference type="RefSeq" id="WP_108641745.1">
    <property type="nucleotide sequence ID" value="NZ_QCYG01000008.1"/>
</dbReference>
<comment type="caution">
    <text evidence="4">The sequence shown here is derived from an EMBL/GenBank/DDBJ whole genome shotgun (WGS) entry which is preliminary data.</text>
</comment>
<dbReference type="EMBL" id="QCYG01000008">
    <property type="protein sequence ID" value="PVA05893.1"/>
    <property type="molecule type" value="Genomic_DNA"/>
</dbReference>
<dbReference type="PROSITE" id="PS00455">
    <property type="entry name" value="AMP_BINDING"/>
    <property type="match status" value="1"/>
</dbReference>
<dbReference type="InterPro" id="IPR025110">
    <property type="entry name" value="AMP-bd_C"/>
</dbReference>
<dbReference type="PANTHER" id="PTHR24096:SF267">
    <property type="entry name" value="MALONATE--COA LIGASE ACSF3, MITOCHONDRIAL"/>
    <property type="match status" value="1"/>
</dbReference>
<keyword evidence="1" id="KW-1133">Transmembrane helix</keyword>
<sequence length="513" mass="54973">MTVSTLPACCAWAARTYGDAPYIEDGDTKLSFRQFNAERRRFAAALLASGVEPGDRVMILAPNCAHWLIAAMGIASIGAIMIPVSTRFTGREIEDLALRGGARMIVSVGDFLKSYYPDLLTPATRDQVNEVVVIGRAGHDTAWDDFMARAGGVPDETLATHEDAVTGDTVSDILFTSGTTGRSKGVMYAHKQFIDVVTAWTARVGLRKGDRTLVIPPFFHAFGYRGGAIGSLIVGATVLPHQAFDAGEVLERVARDRVTVIPGPPAIFQGMLNHPGFDQIDRSSLRLGITGGAVIPSVLVERMRNELGCEGVCNGYGLTECGGYGTMCNTTDPIDVVAKTAGPPMPSVEIEMMDEAGRILPRGETGEIVVRGYIVMQGYFDDPEATAATIDAEGWLHTGDVGRLDAAGNLVVEDRLKDMFIAGGFNCYPAEIERILSSHPAVGQAAVIGIPDARLGEVGKAFVVLRPGTRATPDELIAWSRENMANYKVPRVVEIRATLPVSPQGKVLKRELA</sequence>
<dbReference type="InterPro" id="IPR000873">
    <property type="entry name" value="AMP-dep_synth/lig_dom"/>
</dbReference>
<dbReference type="InterPro" id="IPR045851">
    <property type="entry name" value="AMP-bd_C_sf"/>
</dbReference>
<dbReference type="InterPro" id="IPR020845">
    <property type="entry name" value="AMP-binding_CS"/>
</dbReference>
<dbReference type="InterPro" id="IPR042099">
    <property type="entry name" value="ANL_N_sf"/>
</dbReference>
<protein>
    <submittedName>
        <fullName evidence="4">Fatty acid--CoA ligase</fullName>
    </submittedName>
</protein>
<evidence type="ECO:0000256" key="1">
    <source>
        <dbReference type="SAM" id="Phobius"/>
    </source>
</evidence>
<feature type="domain" description="AMP-dependent synthetase/ligase" evidence="2">
    <location>
        <begin position="12"/>
        <end position="380"/>
    </location>
</feature>
<organism evidence="4 5">
    <name type="scientific">Thalassorhabdomicrobium marinisediminis</name>
    <dbReference type="NCBI Taxonomy" id="2170577"/>
    <lineage>
        <taxon>Bacteria</taxon>
        <taxon>Pseudomonadati</taxon>
        <taxon>Pseudomonadota</taxon>
        <taxon>Alphaproteobacteria</taxon>
        <taxon>Rhodobacterales</taxon>
        <taxon>Paracoccaceae</taxon>
        <taxon>Thalassorhabdomicrobium</taxon>
    </lineage>
</organism>
<dbReference type="PANTHER" id="PTHR24096">
    <property type="entry name" value="LONG-CHAIN-FATTY-ACID--COA LIGASE"/>
    <property type="match status" value="1"/>
</dbReference>
<evidence type="ECO:0000259" key="2">
    <source>
        <dbReference type="Pfam" id="PF00501"/>
    </source>
</evidence>
<dbReference type="GO" id="GO:0016405">
    <property type="term" value="F:CoA-ligase activity"/>
    <property type="evidence" value="ECO:0007669"/>
    <property type="project" value="TreeGrafter"/>
</dbReference>